<evidence type="ECO:0000313" key="2">
    <source>
        <dbReference type="EMBL" id="MBB3666819.1"/>
    </source>
</evidence>
<dbReference type="Pfam" id="PF13530">
    <property type="entry name" value="SCP2_2"/>
    <property type="match status" value="1"/>
</dbReference>
<dbReference type="Pfam" id="PF17668">
    <property type="entry name" value="Acetyltransf_17"/>
    <property type="match status" value="1"/>
</dbReference>
<dbReference type="InterPro" id="IPR025559">
    <property type="entry name" value="Eis_dom"/>
</dbReference>
<dbReference type="Proteomes" id="UP000547528">
    <property type="component" value="Unassembled WGS sequence"/>
</dbReference>
<feature type="domain" description="N-acetyltransferase" evidence="1">
    <location>
        <begin position="57"/>
        <end position="200"/>
    </location>
</feature>
<organism evidence="2 3">
    <name type="scientific">Garicola koreensis</name>
    <dbReference type="NCBI Taxonomy" id="1262554"/>
    <lineage>
        <taxon>Bacteria</taxon>
        <taxon>Bacillati</taxon>
        <taxon>Actinomycetota</taxon>
        <taxon>Actinomycetes</taxon>
        <taxon>Micrococcales</taxon>
        <taxon>Micrococcaceae</taxon>
        <taxon>Garicola</taxon>
    </lineage>
</organism>
<dbReference type="Pfam" id="PF13527">
    <property type="entry name" value="Acetyltransf_9"/>
    <property type="match status" value="1"/>
</dbReference>
<dbReference type="SUPFAM" id="SSF55718">
    <property type="entry name" value="SCP-like"/>
    <property type="match status" value="1"/>
</dbReference>
<evidence type="ECO:0000259" key="1">
    <source>
        <dbReference type="PROSITE" id="PS51186"/>
    </source>
</evidence>
<dbReference type="PROSITE" id="PS51186">
    <property type="entry name" value="GNAT"/>
    <property type="match status" value="1"/>
</dbReference>
<reference evidence="2 3" key="1">
    <citation type="submission" date="2020-08" db="EMBL/GenBank/DDBJ databases">
        <title>Sequencing the genomes of 1000 actinobacteria strains.</title>
        <authorList>
            <person name="Klenk H.-P."/>
        </authorList>
    </citation>
    <scope>NUCLEOTIDE SEQUENCE [LARGE SCALE GENOMIC DNA]</scope>
    <source>
        <strain evidence="2 3">DSM 28238</strain>
    </source>
</reference>
<evidence type="ECO:0000313" key="3">
    <source>
        <dbReference type="Proteomes" id="UP000547528"/>
    </source>
</evidence>
<dbReference type="Gene3D" id="3.40.630.30">
    <property type="match status" value="2"/>
</dbReference>
<dbReference type="InterPro" id="IPR000182">
    <property type="entry name" value="GNAT_dom"/>
</dbReference>
<dbReference type="InterPro" id="IPR036527">
    <property type="entry name" value="SCP2_sterol-bd_dom_sf"/>
</dbReference>
<accession>A0A7W5TU03</accession>
<proteinExistence type="predicted"/>
<sequence length="459" mass="50009">MSSDYAPQMPDVAPLAEGLASRSFSPGMEAERADAATAAFTRTVEFNFYEKWLTEQQTAREAQLFMQDQQRMYGVYLAPGFAALEPWGEALEQVGFSYEHPVGTFVDYDKTLNAGGAEPLPARLITGVTVTPSFRRRGILKHMMTDSLHRAVAEGLAVTVLTASEGSIYGRFGFGVATRDAKVQVDLGQSAADRLQLRAGAEGQVLMVDPTKLESTIKEVFADFHTSTRGSLGRQAWYWKSRSAQWDPQERGGWNRNLRAAVHVLEDGTIGGYVTYSHRGWETEPSTIAVGDLIVRSEISRRELWRYLGGLDTVERATLRAPVQDPTPHALTNARAWSITGVEDMLWVRILNPVAALEARAWSSDGEFSLSLTDPLGIAAGTFTVSVSGGIAQVTSTQSATTPQHFTLDVETLGSLYLGDVSVLTMRDAGRITAGDHADWGAFAATFDLATAPFCATHF</sequence>
<protein>
    <submittedName>
        <fullName evidence="2">Putative acetyltransferase</fullName>
    </submittedName>
</protein>
<gene>
    <name evidence="2" type="ORF">FHX47_000412</name>
</gene>
<dbReference type="GO" id="GO:0034069">
    <property type="term" value="F:aminoglycoside N-acetyltransferase activity"/>
    <property type="evidence" value="ECO:0007669"/>
    <property type="project" value="TreeGrafter"/>
</dbReference>
<keyword evidence="2" id="KW-0808">Transferase</keyword>
<dbReference type="SUPFAM" id="SSF55729">
    <property type="entry name" value="Acyl-CoA N-acyltransferases (Nat)"/>
    <property type="match status" value="1"/>
</dbReference>
<dbReference type="PANTHER" id="PTHR37817:SF1">
    <property type="entry name" value="N-ACETYLTRANSFERASE EIS"/>
    <property type="match status" value="1"/>
</dbReference>
<dbReference type="AlphaFoldDB" id="A0A7W5TU03"/>
<dbReference type="PANTHER" id="PTHR37817">
    <property type="entry name" value="N-ACETYLTRANSFERASE EIS"/>
    <property type="match status" value="1"/>
</dbReference>
<dbReference type="RefSeq" id="WP_183357217.1">
    <property type="nucleotide sequence ID" value="NZ_BAABKR010000008.1"/>
</dbReference>
<dbReference type="EMBL" id="JACIBT010000001">
    <property type="protein sequence ID" value="MBB3666819.1"/>
    <property type="molecule type" value="Genomic_DNA"/>
</dbReference>
<dbReference type="InterPro" id="IPR051554">
    <property type="entry name" value="Acetyltransferase_Eis"/>
</dbReference>
<dbReference type="Gene3D" id="3.30.1050.10">
    <property type="entry name" value="SCP2 sterol-binding domain"/>
    <property type="match status" value="1"/>
</dbReference>
<dbReference type="InterPro" id="IPR041380">
    <property type="entry name" value="Acetyltransf_17"/>
</dbReference>
<dbReference type="GO" id="GO:0030649">
    <property type="term" value="P:aminoglycoside antibiotic catabolic process"/>
    <property type="evidence" value="ECO:0007669"/>
    <property type="project" value="TreeGrafter"/>
</dbReference>
<dbReference type="InterPro" id="IPR016181">
    <property type="entry name" value="Acyl_CoA_acyltransferase"/>
</dbReference>
<comment type="caution">
    <text evidence="2">The sequence shown here is derived from an EMBL/GenBank/DDBJ whole genome shotgun (WGS) entry which is preliminary data.</text>
</comment>
<keyword evidence="3" id="KW-1185">Reference proteome</keyword>
<name>A0A7W5TU03_9MICC</name>